<evidence type="ECO:0000313" key="3">
    <source>
        <dbReference type="Proteomes" id="UP000268321"/>
    </source>
</evidence>
<dbReference type="AlphaFoldDB" id="A0A4P9Z7J7"/>
<gene>
    <name evidence="2" type="ORF">METBISCDRAFT_28936</name>
</gene>
<name>A0A4P9Z7J7_9ASCO</name>
<organism evidence="2 3">
    <name type="scientific">Metschnikowia bicuspidata</name>
    <dbReference type="NCBI Taxonomy" id="27322"/>
    <lineage>
        <taxon>Eukaryota</taxon>
        <taxon>Fungi</taxon>
        <taxon>Dikarya</taxon>
        <taxon>Ascomycota</taxon>
        <taxon>Saccharomycotina</taxon>
        <taxon>Pichiomycetes</taxon>
        <taxon>Metschnikowiaceae</taxon>
        <taxon>Metschnikowia</taxon>
    </lineage>
</organism>
<dbReference type="Proteomes" id="UP000268321">
    <property type="component" value="Unassembled WGS sequence"/>
</dbReference>
<dbReference type="OrthoDB" id="5563754at2759"/>
<evidence type="ECO:0000256" key="1">
    <source>
        <dbReference type="SAM" id="MobiDB-lite"/>
    </source>
</evidence>
<dbReference type="Gene3D" id="2.30.29.30">
    <property type="entry name" value="Pleckstrin-homology domain (PH domain)/Phosphotyrosine-binding domain (PTB)"/>
    <property type="match status" value="1"/>
</dbReference>
<feature type="non-terminal residue" evidence="2">
    <location>
        <position position="214"/>
    </location>
</feature>
<accession>A0A4P9Z7J7</accession>
<sequence length="214" mass="24196">MRDSRSVLGTSSPRSLPGCLPEGDGSETLPLELVPIVTLLLAQNHRRYYEGVFMLYYDLSTDGTTGDRVWREVYGILTGNQLAYWDAKELAQCTDRPEQLLELSCKPKYLNFLDAVFNAMAVLPTSKKLLENVIIVLTTLRNRYIIQLRTQAQLQELFLALRIAAYEYQALQEAYTGALLSAKGLRLSNIRTVLAATRYNYSEWVKIRYGSGTA</sequence>
<proteinExistence type="predicted"/>
<protein>
    <submittedName>
        <fullName evidence="2">Uncharacterized protein</fullName>
    </submittedName>
</protein>
<keyword evidence="3" id="KW-1185">Reference proteome</keyword>
<feature type="region of interest" description="Disordered" evidence="1">
    <location>
        <begin position="1"/>
        <end position="21"/>
    </location>
</feature>
<evidence type="ECO:0000313" key="2">
    <source>
        <dbReference type="EMBL" id="RKP28647.1"/>
    </source>
</evidence>
<reference evidence="3" key="1">
    <citation type="journal article" date="2018" name="Nat. Microbiol.">
        <title>Leveraging single-cell genomics to expand the fungal tree of life.</title>
        <authorList>
            <person name="Ahrendt S.R."/>
            <person name="Quandt C.A."/>
            <person name="Ciobanu D."/>
            <person name="Clum A."/>
            <person name="Salamov A."/>
            <person name="Andreopoulos B."/>
            <person name="Cheng J.F."/>
            <person name="Woyke T."/>
            <person name="Pelin A."/>
            <person name="Henrissat B."/>
            <person name="Reynolds N.K."/>
            <person name="Benny G.L."/>
            <person name="Smith M.E."/>
            <person name="James T.Y."/>
            <person name="Grigoriev I.V."/>
        </authorList>
    </citation>
    <scope>NUCLEOTIDE SEQUENCE [LARGE SCALE GENOMIC DNA]</scope>
    <source>
        <strain evidence="3">Baker2002</strain>
    </source>
</reference>
<dbReference type="EMBL" id="ML004729">
    <property type="protein sequence ID" value="RKP28647.1"/>
    <property type="molecule type" value="Genomic_DNA"/>
</dbReference>
<dbReference type="InterPro" id="IPR011993">
    <property type="entry name" value="PH-like_dom_sf"/>
</dbReference>